<sequence>MDQTKDLAISAAAPTARHIGAKLLPWALLLALAVFPLLAPHFGLEYYVGFVRRLLIMVIAAASLNVILGYGGMVALGHAGFVGVGAYTVVALVDAGFASAWGAWAAAFAVSALFAAMIGAVSLRTRGVYFLMITLAFAQMLYYLAVSLNTWGGDDGYGIYTPLSFGAALDALHADIFYWIVLAAAALTFAFASRLQVSRFGHALTGIRDNETRMMALGYPVYRLKLAAFTGAGAVAGLAGAMLASHNNFVSPSMMHWTESATLLVMVVLGGAGRRWGAPLGVVIWMVLAEVLKFYTEYWHWPMGLLLLLIVFCAPRGVAALFAGKGKAR</sequence>
<gene>
    <name evidence="7" type="ORF">EDC30_11057</name>
</gene>
<feature type="transmembrane region" description="Helical" evidence="6">
    <location>
        <begin position="222"/>
        <end position="243"/>
    </location>
</feature>
<proteinExistence type="predicted"/>
<accession>A0A4R3HW45</accession>
<protein>
    <submittedName>
        <fullName evidence="7">Amino acid/amide ABC transporter membrane protein 2 (HAAT family)</fullName>
    </submittedName>
</protein>
<dbReference type="EMBL" id="SLZQ01000010">
    <property type="protein sequence ID" value="TCS35589.1"/>
    <property type="molecule type" value="Genomic_DNA"/>
</dbReference>
<keyword evidence="8" id="KW-1185">Reference proteome</keyword>
<name>A0A4R3HW45_PAULE</name>
<evidence type="ECO:0000256" key="1">
    <source>
        <dbReference type="ARBA" id="ARBA00004651"/>
    </source>
</evidence>
<dbReference type="PANTHER" id="PTHR30482">
    <property type="entry name" value="HIGH-AFFINITY BRANCHED-CHAIN AMINO ACID TRANSPORT SYSTEM PERMEASE"/>
    <property type="match status" value="1"/>
</dbReference>
<dbReference type="CDD" id="cd06581">
    <property type="entry name" value="TM_PBP1_LivM_like"/>
    <property type="match status" value="1"/>
</dbReference>
<feature type="transmembrane region" description="Helical" evidence="6">
    <location>
        <begin position="101"/>
        <end position="121"/>
    </location>
</feature>
<dbReference type="GO" id="GO:0005886">
    <property type="term" value="C:plasma membrane"/>
    <property type="evidence" value="ECO:0007669"/>
    <property type="project" value="UniProtKB-SubCell"/>
</dbReference>
<organism evidence="7 8">
    <name type="scientific">Paucimonas lemoignei</name>
    <name type="common">Pseudomonas lemoignei</name>
    <dbReference type="NCBI Taxonomy" id="29443"/>
    <lineage>
        <taxon>Bacteria</taxon>
        <taxon>Pseudomonadati</taxon>
        <taxon>Pseudomonadota</taxon>
        <taxon>Betaproteobacteria</taxon>
        <taxon>Burkholderiales</taxon>
        <taxon>Burkholderiaceae</taxon>
        <taxon>Paucimonas</taxon>
    </lineage>
</organism>
<comment type="caution">
    <text evidence="7">The sequence shown here is derived from an EMBL/GenBank/DDBJ whole genome shotgun (WGS) entry which is preliminary data.</text>
</comment>
<dbReference type="InterPro" id="IPR043428">
    <property type="entry name" value="LivM-like"/>
</dbReference>
<evidence type="ECO:0000256" key="5">
    <source>
        <dbReference type="ARBA" id="ARBA00023136"/>
    </source>
</evidence>
<dbReference type="RefSeq" id="WP_132259595.1">
    <property type="nucleotide sequence ID" value="NZ_SLZQ01000010.1"/>
</dbReference>
<evidence type="ECO:0000313" key="8">
    <source>
        <dbReference type="Proteomes" id="UP000295382"/>
    </source>
</evidence>
<evidence type="ECO:0000256" key="4">
    <source>
        <dbReference type="ARBA" id="ARBA00022989"/>
    </source>
</evidence>
<keyword evidence="2" id="KW-1003">Cell membrane</keyword>
<evidence type="ECO:0000313" key="7">
    <source>
        <dbReference type="EMBL" id="TCS35589.1"/>
    </source>
</evidence>
<reference evidence="7 8" key="1">
    <citation type="submission" date="2019-03" db="EMBL/GenBank/DDBJ databases">
        <title>Genomic Encyclopedia of Type Strains, Phase IV (KMG-IV): sequencing the most valuable type-strain genomes for metagenomic binning, comparative biology and taxonomic classification.</title>
        <authorList>
            <person name="Goeker M."/>
        </authorList>
    </citation>
    <scope>NUCLEOTIDE SEQUENCE [LARGE SCALE GENOMIC DNA]</scope>
    <source>
        <strain evidence="7 8">DSM 7445</strain>
    </source>
</reference>
<feature type="transmembrane region" description="Helical" evidence="6">
    <location>
        <begin position="128"/>
        <end position="145"/>
    </location>
</feature>
<keyword evidence="3 6" id="KW-0812">Transmembrane</keyword>
<evidence type="ECO:0000256" key="3">
    <source>
        <dbReference type="ARBA" id="ARBA00022692"/>
    </source>
</evidence>
<comment type="subcellular location">
    <subcellularLocation>
        <location evidence="1">Cell membrane</location>
        <topology evidence="1">Multi-pass membrane protein</topology>
    </subcellularLocation>
</comment>
<dbReference type="Pfam" id="PF02653">
    <property type="entry name" value="BPD_transp_2"/>
    <property type="match status" value="1"/>
</dbReference>
<keyword evidence="4 6" id="KW-1133">Transmembrane helix</keyword>
<feature type="transmembrane region" description="Helical" evidence="6">
    <location>
        <begin position="23"/>
        <end position="42"/>
    </location>
</feature>
<dbReference type="OrthoDB" id="3460090at2"/>
<keyword evidence="5 6" id="KW-0472">Membrane</keyword>
<feature type="transmembrane region" description="Helical" evidence="6">
    <location>
        <begin position="176"/>
        <end position="195"/>
    </location>
</feature>
<feature type="transmembrane region" description="Helical" evidence="6">
    <location>
        <begin position="301"/>
        <end position="323"/>
    </location>
</feature>
<dbReference type="AlphaFoldDB" id="A0A4R3HW45"/>
<evidence type="ECO:0000256" key="2">
    <source>
        <dbReference type="ARBA" id="ARBA00022475"/>
    </source>
</evidence>
<dbReference type="GO" id="GO:0015658">
    <property type="term" value="F:branched-chain amino acid transmembrane transporter activity"/>
    <property type="evidence" value="ECO:0007669"/>
    <property type="project" value="InterPro"/>
</dbReference>
<dbReference type="InterPro" id="IPR001851">
    <property type="entry name" value="ABC_transp_permease"/>
</dbReference>
<evidence type="ECO:0000256" key="6">
    <source>
        <dbReference type="SAM" id="Phobius"/>
    </source>
</evidence>
<dbReference type="Proteomes" id="UP000295382">
    <property type="component" value="Unassembled WGS sequence"/>
</dbReference>
<dbReference type="PANTHER" id="PTHR30482:SF17">
    <property type="entry name" value="ABC TRANSPORTER ATP-BINDING PROTEIN"/>
    <property type="match status" value="1"/>
</dbReference>
<feature type="transmembrane region" description="Helical" evidence="6">
    <location>
        <begin position="54"/>
        <end position="81"/>
    </location>
</feature>